<sequence>MTHSIASPPNPFRMATAREFPRPSSEKCAAAFRESSPDATLSSRKVARWPVATLSPSNKFNSGWLTASMASVALVDSARFHSIMRRISCSAAPQKAAAPPSRIPPAWP</sequence>
<dbReference type="EMBL" id="JAANIU010018960">
    <property type="protein sequence ID" value="KAG1524883.1"/>
    <property type="molecule type" value="Genomic_DNA"/>
</dbReference>
<dbReference type="AlphaFoldDB" id="A0A9P6XMH5"/>
<organism evidence="1 2">
    <name type="scientific">Rhizopus delemar</name>
    <dbReference type="NCBI Taxonomy" id="936053"/>
    <lineage>
        <taxon>Eukaryota</taxon>
        <taxon>Fungi</taxon>
        <taxon>Fungi incertae sedis</taxon>
        <taxon>Mucoromycota</taxon>
        <taxon>Mucoromycotina</taxon>
        <taxon>Mucoromycetes</taxon>
        <taxon>Mucorales</taxon>
        <taxon>Mucorineae</taxon>
        <taxon>Rhizopodaceae</taxon>
        <taxon>Rhizopus</taxon>
    </lineage>
</organism>
<dbReference type="Proteomes" id="UP000740926">
    <property type="component" value="Unassembled WGS sequence"/>
</dbReference>
<comment type="caution">
    <text evidence="1">The sequence shown here is derived from an EMBL/GenBank/DDBJ whole genome shotgun (WGS) entry which is preliminary data.</text>
</comment>
<evidence type="ECO:0000313" key="1">
    <source>
        <dbReference type="EMBL" id="KAG1524883.1"/>
    </source>
</evidence>
<accession>A0A9P6XMH5</accession>
<name>A0A9P6XMH5_9FUNG</name>
<keyword evidence="2" id="KW-1185">Reference proteome</keyword>
<reference evidence="1 2" key="1">
    <citation type="journal article" date="2020" name="Microb. Genom.">
        <title>Genetic diversity of clinical and environmental Mucorales isolates obtained from an investigation of mucormycosis cases among solid organ transplant recipients.</title>
        <authorList>
            <person name="Nguyen M.H."/>
            <person name="Kaul D."/>
            <person name="Muto C."/>
            <person name="Cheng S.J."/>
            <person name="Richter R.A."/>
            <person name="Bruno V.M."/>
            <person name="Liu G."/>
            <person name="Beyhan S."/>
            <person name="Sundermann A.J."/>
            <person name="Mounaud S."/>
            <person name="Pasculle A.W."/>
            <person name="Nierman W.C."/>
            <person name="Driscoll E."/>
            <person name="Cumbie R."/>
            <person name="Clancy C.J."/>
            <person name="Dupont C.L."/>
        </authorList>
    </citation>
    <scope>NUCLEOTIDE SEQUENCE [LARGE SCALE GENOMIC DNA]</scope>
    <source>
        <strain evidence="1 2">GL24</strain>
    </source>
</reference>
<evidence type="ECO:0000313" key="2">
    <source>
        <dbReference type="Proteomes" id="UP000740926"/>
    </source>
</evidence>
<gene>
    <name evidence="1" type="ORF">G6F50_018495</name>
</gene>
<proteinExistence type="predicted"/>
<protein>
    <submittedName>
        <fullName evidence="1">Uncharacterized protein</fullName>
    </submittedName>
</protein>